<dbReference type="InterPro" id="IPR001584">
    <property type="entry name" value="Integrase_cat-core"/>
</dbReference>
<sequence length="211" mass="23543">MSNRLLGGKSCKNYKSCLFDIVIIDQQHNYEKEIVRVADLKNQFFNKDLAKITSSQKVRMSSEMSMIGQVVGRWGSFPPKYVAIDYQDDINAILKGPAKLLGVNGVGPLHSLDVPPRPWHTIAFDLIGPIHPASTPGNFQYICTAVDYLTRFVVMRIADSETLARFLINHIYFIHGAPSVIICDNASINRSKLIEALTKGLGTTLRFTAPY</sequence>
<name>A0A226D6L5_FOLCA</name>
<dbReference type="SUPFAM" id="SSF53098">
    <property type="entry name" value="Ribonuclease H-like"/>
    <property type="match status" value="1"/>
</dbReference>
<dbReference type="EMBL" id="LNIX01000036">
    <property type="protein sequence ID" value="OXA39906.1"/>
    <property type="molecule type" value="Genomic_DNA"/>
</dbReference>
<feature type="domain" description="Integrase catalytic" evidence="1">
    <location>
        <begin position="114"/>
        <end position="211"/>
    </location>
</feature>
<keyword evidence="3" id="KW-1185">Reference proteome</keyword>
<dbReference type="PROSITE" id="PS50994">
    <property type="entry name" value="INTEGRASE"/>
    <property type="match status" value="1"/>
</dbReference>
<comment type="caution">
    <text evidence="2">The sequence shown here is derived from an EMBL/GenBank/DDBJ whole genome shotgun (WGS) entry which is preliminary data.</text>
</comment>
<dbReference type="InterPro" id="IPR050951">
    <property type="entry name" value="Retrovirus_Pol_polyprotein"/>
</dbReference>
<dbReference type="GO" id="GO:0015074">
    <property type="term" value="P:DNA integration"/>
    <property type="evidence" value="ECO:0007669"/>
    <property type="project" value="InterPro"/>
</dbReference>
<dbReference type="Proteomes" id="UP000198287">
    <property type="component" value="Unassembled WGS sequence"/>
</dbReference>
<evidence type="ECO:0000313" key="3">
    <source>
        <dbReference type="Proteomes" id="UP000198287"/>
    </source>
</evidence>
<reference evidence="2 3" key="1">
    <citation type="submission" date="2015-12" db="EMBL/GenBank/DDBJ databases">
        <title>The genome of Folsomia candida.</title>
        <authorList>
            <person name="Faddeeva A."/>
            <person name="Derks M.F."/>
            <person name="Anvar Y."/>
            <person name="Smit S."/>
            <person name="Van Straalen N."/>
            <person name="Roelofs D."/>
        </authorList>
    </citation>
    <scope>NUCLEOTIDE SEQUENCE [LARGE SCALE GENOMIC DNA]</scope>
    <source>
        <strain evidence="2 3">VU population</strain>
        <tissue evidence="2">Whole body</tissue>
    </source>
</reference>
<evidence type="ECO:0000313" key="2">
    <source>
        <dbReference type="EMBL" id="OXA39906.1"/>
    </source>
</evidence>
<dbReference type="PANTHER" id="PTHR37984:SF5">
    <property type="entry name" value="PROTEIN NYNRIN-LIKE"/>
    <property type="match status" value="1"/>
</dbReference>
<proteinExistence type="predicted"/>
<organism evidence="2 3">
    <name type="scientific">Folsomia candida</name>
    <name type="common">Springtail</name>
    <dbReference type="NCBI Taxonomy" id="158441"/>
    <lineage>
        <taxon>Eukaryota</taxon>
        <taxon>Metazoa</taxon>
        <taxon>Ecdysozoa</taxon>
        <taxon>Arthropoda</taxon>
        <taxon>Hexapoda</taxon>
        <taxon>Collembola</taxon>
        <taxon>Entomobryomorpha</taxon>
        <taxon>Isotomoidea</taxon>
        <taxon>Isotomidae</taxon>
        <taxon>Proisotominae</taxon>
        <taxon>Folsomia</taxon>
    </lineage>
</organism>
<dbReference type="GO" id="GO:0003676">
    <property type="term" value="F:nucleic acid binding"/>
    <property type="evidence" value="ECO:0007669"/>
    <property type="project" value="InterPro"/>
</dbReference>
<gene>
    <name evidence="2" type="ORF">Fcan01_25214</name>
</gene>
<dbReference type="STRING" id="158441.A0A226D6L5"/>
<dbReference type="AlphaFoldDB" id="A0A226D6L5"/>
<dbReference type="InterPro" id="IPR012337">
    <property type="entry name" value="RNaseH-like_sf"/>
</dbReference>
<dbReference type="Gene3D" id="3.30.420.10">
    <property type="entry name" value="Ribonuclease H-like superfamily/Ribonuclease H"/>
    <property type="match status" value="1"/>
</dbReference>
<dbReference type="PANTHER" id="PTHR37984">
    <property type="entry name" value="PROTEIN CBG26694"/>
    <property type="match status" value="1"/>
</dbReference>
<dbReference type="InterPro" id="IPR036397">
    <property type="entry name" value="RNaseH_sf"/>
</dbReference>
<accession>A0A226D6L5</accession>
<protein>
    <submittedName>
        <fullName evidence="2">Gypsy retrotransposon integrase-like protein 1</fullName>
    </submittedName>
</protein>
<evidence type="ECO:0000259" key="1">
    <source>
        <dbReference type="PROSITE" id="PS50994"/>
    </source>
</evidence>